<feature type="transmembrane region" description="Helical" evidence="6">
    <location>
        <begin position="73"/>
        <end position="93"/>
    </location>
</feature>
<dbReference type="OrthoDB" id="45564at2"/>
<dbReference type="InterPro" id="IPR051598">
    <property type="entry name" value="TSUP/Inactive_protease-like"/>
</dbReference>
<sequence length="248" mass="26743">MKLFILYILIGMLGQLIDGSMGMAYGVTCSTFLRAFTGLPAATASASIHFAEIFTTCSSAISHIKLHNVDKKMFYKLLLPGVIGGVTGAVLLSRMNLEAWEIIIDVYLIIIGISILSKVRTKKKKVNKFKKNPILGFVGGASDAIGGGGWGPIVTSTLIASDHDVRTTIGTVNSVEFFITVTESIVFFFLQGNAFMRFSVPIVGLIIGGVIVSPFAAFLCTKLPKKIIIIMTGLLIILINSWSLICDF</sequence>
<dbReference type="GO" id="GO:0005886">
    <property type="term" value="C:plasma membrane"/>
    <property type="evidence" value="ECO:0007669"/>
    <property type="project" value="UniProtKB-SubCell"/>
</dbReference>
<dbReference type="PANTHER" id="PTHR43701:SF12">
    <property type="entry name" value="MEMBRANE TRANSPORTER PROTEIN YTNM-RELATED"/>
    <property type="match status" value="1"/>
</dbReference>
<dbReference type="STRING" id="1120996.SAMN02746066_01699"/>
<keyword evidence="6" id="KW-1003">Cell membrane</keyword>
<keyword evidence="3 6" id="KW-0812">Transmembrane</keyword>
<evidence type="ECO:0000313" key="7">
    <source>
        <dbReference type="EMBL" id="SHM36478.1"/>
    </source>
</evidence>
<reference evidence="7 8" key="1">
    <citation type="submission" date="2016-11" db="EMBL/GenBank/DDBJ databases">
        <authorList>
            <person name="Jaros S."/>
            <person name="Januszkiewicz K."/>
            <person name="Wedrychowicz H."/>
        </authorList>
    </citation>
    <scope>NUCLEOTIDE SEQUENCE [LARGE SCALE GENOMIC DNA]</scope>
    <source>
        <strain evidence="7 8">DSM 15930</strain>
    </source>
</reference>
<feature type="transmembrane region" description="Helical" evidence="6">
    <location>
        <begin position="175"/>
        <end position="192"/>
    </location>
</feature>
<dbReference type="Proteomes" id="UP000184038">
    <property type="component" value="Unassembled WGS sequence"/>
</dbReference>
<keyword evidence="8" id="KW-1185">Reference proteome</keyword>
<dbReference type="EMBL" id="FRCP01000009">
    <property type="protein sequence ID" value="SHM36478.1"/>
    <property type="molecule type" value="Genomic_DNA"/>
</dbReference>
<dbReference type="AlphaFoldDB" id="A0A1M7I749"/>
<dbReference type="Pfam" id="PF01925">
    <property type="entry name" value="TauE"/>
    <property type="match status" value="1"/>
</dbReference>
<dbReference type="InterPro" id="IPR002781">
    <property type="entry name" value="TM_pro_TauE-like"/>
</dbReference>
<evidence type="ECO:0000256" key="6">
    <source>
        <dbReference type="RuleBase" id="RU363041"/>
    </source>
</evidence>
<gene>
    <name evidence="7" type="ORF">SAMN02746066_01699</name>
</gene>
<comment type="similarity">
    <text evidence="2 6">Belongs to the 4-toluene sulfonate uptake permease (TSUP) (TC 2.A.102) family.</text>
</comment>
<evidence type="ECO:0000256" key="3">
    <source>
        <dbReference type="ARBA" id="ARBA00022692"/>
    </source>
</evidence>
<dbReference type="PANTHER" id="PTHR43701">
    <property type="entry name" value="MEMBRANE TRANSPORTER PROTEIN MJ0441-RELATED"/>
    <property type="match status" value="1"/>
</dbReference>
<dbReference type="RefSeq" id="WP_073285989.1">
    <property type="nucleotide sequence ID" value="NZ_FRCP01000009.1"/>
</dbReference>
<evidence type="ECO:0000313" key="8">
    <source>
        <dbReference type="Proteomes" id="UP000184038"/>
    </source>
</evidence>
<evidence type="ECO:0000256" key="2">
    <source>
        <dbReference type="ARBA" id="ARBA00009142"/>
    </source>
</evidence>
<evidence type="ECO:0000256" key="5">
    <source>
        <dbReference type="ARBA" id="ARBA00023136"/>
    </source>
</evidence>
<protein>
    <recommendedName>
        <fullName evidence="6">Probable membrane transporter protein</fullName>
    </recommendedName>
</protein>
<proteinExistence type="inferred from homology"/>
<organism evidence="7 8">
    <name type="scientific">Anaerosporobacter mobilis DSM 15930</name>
    <dbReference type="NCBI Taxonomy" id="1120996"/>
    <lineage>
        <taxon>Bacteria</taxon>
        <taxon>Bacillati</taxon>
        <taxon>Bacillota</taxon>
        <taxon>Clostridia</taxon>
        <taxon>Lachnospirales</taxon>
        <taxon>Lachnospiraceae</taxon>
        <taxon>Anaerosporobacter</taxon>
    </lineage>
</organism>
<keyword evidence="5 6" id="KW-0472">Membrane</keyword>
<feature type="transmembrane region" description="Helical" evidence="6">
    <location>
        <begin position="99"/>
        <end position="119"/>
    </location>
</feature>
<evidence type="ECO:0000256" key="1">
    <source>
        <dbReference type="ARBA" id="ARBA00004141"/>
    </source>
</evidence>
<feature type="transmembrane region" description="Helical" evidence="6">
    <location>
        <begin position="198"/>
        <end position="220"/>
    </location>
</feature>
<accession>A0A1M7I749</accession>
<feature type="transmembrane region" description="Helical" evidence="6">
    <location>
        <begin position="227"/>
        <end position="245"/>
    </location>
</feature>
<comment type="subcellular location">
    <subcellularLocation>
        <location evidence="6">Cell membrane</location>
        <topology evidence="6">Multi-pass membrane protein</topology>
    </subcellularLocation>
    <subcellularLocation>
        <location evidence="1">Membrane</location>
        <topology evidence="1">Multi-pass membrane protein</topology>
    </subcellularLocation>
</comment>
<evidence type="ECO:0000256" key="4">
    <source>
        <dbReference type="ARBA" id="ARBA00022989"/>
    </source>
</evidence>
<keyword evidence="4 6" id="KW-1133">Transmembrane helix</keyword>
<name>A0A1M7I749_9FIRM</name>